<dbReference type="SUPFAM" id="SSF51905">
    <property type="entry name" value="FAD/NAD(P)-binding domain"/>
    <property type="match status" value="1"/>
</dbReference>
<dbReference type="PRINTS" id="PR00469">
    <property type="entry name" value="PNDRDTASEII"/>
</dbReference>
<evidence type="ECO:0000313" key="6">
    <source>
        <dbReference type="Proteomes" id="UP000029713"/>
    </source>
</evidence>
<dbReference type="Proteomes" id="UP000029713">
    <property type="component" value="Unassembled WGS sequence"/>
</dbReference>
<accession>A0A098YD06</accession>
<sequence>METEYDVVVVGGGAAGLSGALALSRARRSVLVVDGGAPRNAAAAHAHNYLGREGTPPRELLAIGRREVAGYGGEFTDGEVTSAAPVDGGFEVRLADGRSVRSRRLLVTTGLVDELPDVPGVRELWGSAVLHCPYCHGWEVRDQAIGVLATSAVGVHQALMWRQWSADVTLFLHTGPQPTEDEWEQLAARGISVVVGEVAGLESAAGKLTGVRLDDRTVFARDAVVVAPRFTARAGVLESLGLEAVEQRMGELVMGSGVPVDGTGATAVPGVWAAGNVTDIKAQVISSAAAGLTAGAAVNADLIMEDTRRAVAGRRVFSPAVERELCDQVLGDRRHGI</sequence>
<keyword evidence="6" id="KW-1185">Reference proteome</keyword>
<dbReference type="InterPro" id="IPR023753">
    <property type="entry name" value="FAD/NAD-binding_dom"/>
</dbReference>
<dbReference type="GO" id="GO:0004791">
    <property type="term" value="F:thioredoxin-disulfide reductase (NADPH) activity"/>
    <property type="evidence" value="ECO:0007669"/>
    <property type="project" value="UniProtKB-EC"/>
</dbReference>
<evidence type="ECO:0000256" key="3">
    <source>
        <dbReference type="ARBA" id="ARBA00048132"/>
    </source>
</evidence>
<evidence type="ECO:0000259" key="4">
    <source>
        <dbReference type="Pfam" id="PF07992"/>
    </source>
</evidence>
<dbReference type="RefSeq" id="WP_036333304.1">
    <property type="nucleotide sequence ID" value="NZ_JPMX01000008.1"/>
</dbReference>
<comment type="catalytic activity">
    <reaction evidence="3">
        <text>[thioredoxin]-dithiol + NADP(+) = [thioredoxin]-disulfide + NADPH + H(+)</text>
        <dbReference type="Rhea" id="RHEA:20345"/>
        <dbReference type="Rhea" id="RHEA-COMP:10698"/>
        <dbReference type="Rhea" id="RHEA-COMP:10700"/>
        <dbReference type="ChEBI" id="CHEBI:15378"/>
        <dbReference type="ChEBI" id="CHEBI:29950"/>
        <dbReference type="ChEBI" id="CHEBI:50058"/>
        <dbReference type="ChEBI" id="CHEBI:57783"/>
        <dbReference type="ChEBI" id="CHEBI:58349"/>
        <dbReference type="EC" id="1.8.1.9"/>
    </reaction>
</comment>
<dbReference type="InterPro" id="IPR036188">
    <property type="entry name" value="FAD/NAD-bd_sf"/>
</dbReference>
<dbReference type="InterPro" id="IPR050097">
    <property type="entry name" value="Ferredoxin-NADP_redctase_2"/>
</dbReference>
<dbReference type="PANTHER" id="PTHR48105">
    <property type="entry name" value="THIOREDOXIN REDUCTASE 1-RELATED-RELATED"/>
    <property type="match status" value="1"/>
</dbReference>
<comment type="caution">
    <text evidence="5">The sequence shown here is derived from an EMBL/GenBank/DDBJ whole genome shotgun (WGS) entry which is preliminary data.</text>
</comment>
<reference evidence="5 6" key="1">
    <citation type="submission" date="2014-07" db="EMBL/GenBank/DDBJ databases">
        <title>Biosystematic studies on Modestobacter strains isolated from extreme hyper-arid desert soil and from historic building.</title>
        <authorList>
            <person name="Bukarasam K."/>
            <person name="Bull A."/>
            <person name="Girard G."/>
            <person name="van Wezel G."/>
            <person name="Goodfellow M."/>
        </authorList>
    </citation>
    <scope>NUCLEOTIDE SEQUENCE [LARGE SCALE GENOMIC DNA]</scope>
    <source>
        <strain evidence="5 6">KNN45-2b</strain>
    </source>
</reference>
<keyword evidence="2" id="KW-0560">Oxidoreductase</keyword>
<dbReference type="PRINTS" id="PR00368">
    <property type="entry name" value="FADPNR"/>
</dbReference>
<evidence type="ECO:0000256" key="1">
    <source>
        <dbReference type="ARBA" id="ARBA00022630"/>
    </source>
</evidence>
<gene>
    <name evidence="5" type="ORF">IN07_02675</name>
</gene>
<dbReference type="Pfam" id="PF07992">
    <property type="entry name" value="Pyr_redox_2"/>
    <property type="match status" value="1"/>
</dbReference>
<protein>
    <submittedName>
        <fullName evidence="5">Thioredoxin reductase</fullName>
    </submittedName>
</protein>
<proteinExistence type="predicted"/>
<organism evidence="5 6">
    <name type="scientific">Modestobacter caceresii</name>
    <dbReference type="NCBI Taxonomy" id="1522368"/>
    <lineage>
        <taxon>Bacteria</taxon>
        <taxon>Bacillati</taxon>
        <taxon>Actinomycetota</taxon>
        <taxon>Actinomycetes</taxon>
        <taxon>Geodermatophilales</taxon>
        <taxon>Geodermatophilaceae</taxon>
        <taxon>Modestobacter</taxon>
    </lineage>
</organism>
<feature type="domain" description="FAD/NAD(P)-binding" evidence="4">
    <location>
        <begin position="5"/>
        <end position="288"/>
    </location>
</feature>
<dbReference type="STRING" id="1522368.IN07_02675"/>
<evidence type="ECO:0000256" key="2">
    <source>
        <dbReference type="ARBA" id="ARBA00023002"/>
    </source>
</evidence>
<dbReference type="Gene3D" id="3.50.50.60">
    <property type="entry name" value="FAD/NAD(P)-binding domain"/>
    <property type="match status" value="2"/>
</dbReference>
<dbReference type="OrthoDB" id="9786503at2"/>
<dbReference type="EMBL" id="JPMX01000008">
    <property type="protein sequence ID" value="KGH48302.1"/>
    <property type="molecule type" value="Genomic_DNA"/>
</dbReference>
<evidence type="ECO:0000313" key="5">
    <source>
        <dbReference type="EMBL" id="KGH48302.1"/>
    </source>
</evidence>
<name>A0A098YD06_9ACTN</name>
<dbReference type="AlphaFoldDB" id="A0A098YD06"/>
<keyword evidence="1" id="KW-0285">Flavoprotein</keyword>